<name>A0A4D7B351_9HYPH</name>
<dbReference type="SUPFAM" id="SSF55961">
    <property type="entry name" value="Bet v1-like"/>
    <property type="match status" value="1"/>
</dbReference>
<dbReference type="AlphaFoldDB" id="A0A4D7B351"/>
<proteinExistence type="predicted"/>
<dbReference type="CDD" id="cd07821">
    <property type="entry name" value="PYR_PYL_RCAR_like"/>
    <property type="match status" value="1"/>
</dbReference>
<evidence type="ECO:0000313" key="1">
    <source>
        <dbReference type="EMBL" id="QCI65483.1"/>
    </source>
</evidence>
<protein>
    <submittedName>
        <fullName evidence="1">SRPBCC family protein</fullName>
    </submittedName>
</protein>
<dbReference type="InterPro" id="IPR019587">
    <property type="entry name" value="Polyketide_cyclase/dehydratase"/>
</dbReference>
<dbReference type="KEGG" id="pstg:E8M01_15485"/>
<accession>A0A4D7B351</accession>
<reference evidence="1 2" key="1">
    <citation type="submission" date="2019-04" db="EMBL/GenBank/DDBJ databases">
        <title>Phreatobacter aquaticus sp. nov.</title>
        <authorList>
            <person name="Choi A."/>
        </authorList>
    </citation>
    <scope>NUCLEOTIDE SEQUENCE [LARGE SCALE GENOMIC DNA]</scope>
    <source>
        <strain evidence="1 2">KCTC 52518</strain>
    </source>
</reference>
<gene>
    <name evidence="1" type="ORF">E8M01_15485</name>
</gene>
<dbReference type="Pfam" id="PF10604">
    <property type="entry name" value="Polyketide_cyc2"/>
    <property type="match status" value="1"/>
</dbReference>
<evidence type="ECO:0000313" key="2">
    <source>
        <dbReference type="Proteomes" id="UP000298781"/>
    </source>
</evidence>
<dbReference type="Gene3D" id="3.30.530.20">
    <property type="match status" value="1"/>
</dbReference>
<dbReference type="EMBL" id="CP039690">
    <property type="protein sequence ID" value="QCI65483.1"/>
    <property type="molecule type" value="Genomic_DNA"/>
</dbReference>
<dbReference type="InterPro" id="IPR023393">
    <property type="entry name" value="START-like_dom_sf"/>
</dbReference>
<dbReference type="OrthoDB" id="1364128at2"/>
<keyword evidence="2" id="KW-1185">Reference proteome</keyword>
<dbReference type="Proteomes" id="UP000298781">
    <property type="component" value="Chromosome"/>
</dbReference>
<organism evidence="1 2">
    <name type="scientific">Phreatobacter stygius</name>
    <dbReference type="NCBI Taxonomy" id="1940610"/>
    <lineage>
        <taxon>Bacteria</taxon>
        <taxon>Pseudomonadati</taxon>
        <taxon>Pseudomonadota</taxon>
        <taxon>Alphaproteobacteria</taxon>
        <taxon>Hyphomicrobiales</taxon>
        <taxon>Phreatobacteraceae</taxon>
        <taxon>Phreatobacter</taxon>
    </lineage>
</organism>
<dbReference type="RefSeq" id="WP_136960930.1">
    <property type="nucleotide sequence ID" value="NZ_CP039690.1"/>
</dbReference>
<sequence length="136" mass="14823">MASIRRDILIEAGPDHVWAAVRDYGQVHTRLAPGFVTGTTLEGDLRVVTFASGLMLRELIVDVDDQARRLAWAAIEGRATHHNGSLQVFAEDSGASRLVWITDILPHELAPPIGAIMAEGMVVMKRTLEQSARQAA</sequence>